<reference evidence="4 5" key="1">
    <citation type="submission" date="2016-02" db="EMBL/GenBank/DDBJ databases">
        <authorList>
            <person name="Wen L."/>
            <person name="He K."/>
            <person name="Yang H."/>
        </authorList>
    </citation>
    <scope>NUCLEOTIDE SEQUENCE [LARGE SCALE GENOMIC DNA]</scope>
    <source>
        <strain evidence="4 5">CV41</strain>
    </source>
</reference>
<accession>A0A139SQ74</accession>
<feature type="domain" description="Response regulatory" evidence="3">
    <location>
        <begin position="5"/>
        <end position="120"/>
    </location>
</feature>
<dbReference type="Gene3D" id="3.40.50.2300">
    <property type="match status" value="1"/>
</dbReference>
<name>A0A139SQ74_9BACT</name>
<gene>
    <name evidence="4" type="ORF">AXK12_03015</name>
</gene>
<dbReference type="InterPro" id="IPR050595">
    <property type="entry name" value="Bact_response_regulator"/>
</dbReference>
<evidence type="ECO:0000256" key="1">
    <source>
        <dbReference type="ARBA" id="ARBA00022553"/>
    </source>
</evidence>
<dbReference type="OrthoDB" id="195279at2"/>
<evidence type="ECO:0000313" key="5">
    <source>
        <dbReference type="Proteomes" id="UP000071392"/>
    </source>
</evidence>
<proteinExistence type="predicted"/>
<keyword evidence="5" id="KW-1185">Reference proteome</keyword>
<dbReference type="GO" id="GO:0000160">
    <property type="term" value="P:phosphorelay signal transduction system"/>
    <property type="evidence" value="ECO:0007669"/>
    <property type="project" value="InterPro"/>
</dbReference>
<dbReference type="STRING" id="1548208.AXK12_03015"/>
<dbReference type="SMART" id="SM00448">
    <property type="entry name" value="REC"/>
    <property type="match status" value="1"/>
</dbReference>
<dbReference type="Proteomes" id="UP000071392">
    <property type="component" value="Unassembled WGS sequence"/>
</dbReference>
<evidence type="ECO:0000259" key="3">
    <source>
        <dbReference type="PROSITE" id="PS50110"/>
    </source>
</evidence>
<feature type="modified residue" description="4-aspartylphosphate" evidence="2">
    <location>
        <position position="54"/>
    </location>
</feature>
<dbReference type="SUPFAM" id="SSF52172">
    <property type="entry name" value="CheY-like"/>
    <property type="match status" value="1"/>
</dbReference>
<evidence type="ECO:0000256" key="2">
    <source>
        <dbReference type="PROSITE-ProRule" id="PRU00169"/>
    </source>
</evidence>
<comment type="caution">
    <text evidence="4">The sequence shown here is derived from an EMBL/GenBank/DDBJ whole genome shotgun (WGS) entry which is preliminary data.</text>
</comment>
<dbReference type="AlphaFoldDB" id="A0A139SQ74"/>
<dbReference type="InterPro" id="IPR001789">
    <property type="entry name" value="Sig_transdc_resp-reg_receiver"/>
</dbReference>
<dbReference type="PANTHER" id="PTHR44591:SF3">
    <property type="entry name" value="RESPONSE REGULATORY DOMAIN-CONTAINING PROTEIN"/>
    <property type="match status" value="1"/>
</dbReference>
<dbReference type="EMBL" id="LSZP01000020">
    <property type="protein sequence ID" value="KXU36739.1"/>
    <property type="molecule type" value="Genomic_DNA"/>
</dbReference>
<dbReference type="PROSITE" id="PS50110">
    <property type="entry name" value="RESPONSE_REGULATORY"/>
    <property type="match status" value="1"/>
</dbReference>
<evidence type="ECO:0000313" key="4">
    <source>
        <dbReference type="EMBL" id="KXU36739.1"/>
    </source>
</evidence>
<dbReference type="PANTHER" id="PTHR44591">
    <property type="entry name" value="STRESS RESPONSE REGULATOR PROTEIN 1"/>
    <property type="match status" value="1"/>
</dbReference>
<dbReference type="InterPro" id="IPR011006">
    <property type="entry name" value="CheY-like_superfamily"/>
</dbReference>
<sequence length="123" mass="13785">MKPQYLLLIDDEAPIRDLLSHFLKTNGYRVHAASGVHEALREVRKEAPDLVISDLQLDDGDGFEMIKEIKTLCPTTPVILLTGVLFDGEVVDKTLKDLIDRYLEKTTPLTKIAETVKELLPAT</sequence>
<dbReference type="Pfam" id="PF00072">
    <property type="entry name" value="Response_reg"/>
    <property type="match status" value="1"/>
</dbReference>
<protein>
    <recommendedName>
        <fullName evidence="3">Response regulatory domain-containing protein</fullName>
    </recommendedName>
</protein>
<organism evidence="4 5">
    <name type="scientific">Cephaloticoccus capnophilus</name>
    <dbReference type="NCBI Taxonomy" id="1548208"/>
    <lineage>
        <taxon>Bacteria</taxon>
        <taxon>Pseudomonadati</taxon>
        <taxon>Verrucomicrobiota</taxon>
        <taxon>Opitutia</taxon>
        <taxon>Opitutales</taxon>
        <taxon>Opitutaceae</taxon>
        <taxon>Cephaloticoccus</taxon>
    </lineage>
</organism>
<dbReference type="RefSeq" id="WP_068711174.1">
    <property type="nucleotide sequence ID" value="NZ_LSZP01000020.1"/>
</dbReference>
<keyword evidence="1 2" id="KW-0597">Phosphoprotein</keyword>
<dbReference type="CDD" id="cd00156">
    <property type="entry name" value="REC"/>
    <property type="match status" value="1"/>
</dbReference>